<dbReference type="GeneID" id="24270625"/>
<feature type="region of interest" description="Disordered" evidence="1">
    <location>
        <begin position="292"/>
        <end position="408"/>
    </location>
</feature>
<feature type="compositionally biased region" description="Gly residues" evidence="1">
    <location>
        <begin position="296"/>
        <end position="313"/>
    </location>
</feature>
<sequence>MANHYGQDILEFLLAWQHYLLRWGIKDGKGYWKQLMKDVETIFKDVTKAITQGSGENAGICGSIYTGAETNVSTCKSRCHEIANLMLYIKGYSYSTGNWTKRLVDDSSGEMFMEYLRCTLATEVLLQVYGTTSDHQEVIKKVKEQLAKTDAPGQKQYEPGVCEDQDYGPVIFGLRGIGEALNTRLQKWQQGLAGGNTRTTHGTGQTCAWAHRQRAESDQKCHEEAGVITKDSELMRDIKYWVEHGPAFQRVKKMLDDIQKQGPSKEKCQVLNKVKDEVKKVKDTVTRMATTAAGGQAAGGRGLGRGSVGGPGKVGSSRPATGPGRPRRPTPPAPQAEPPNAKTSAAKPVPAKPVDSDGNATKPVAATPVATNMATQTRSRRMARRGGDAGGAVGEKGKGKKHETQEKCQGEKILDWRPRTIYVEHGYSVSLSTVRKEEDERGTDGTDNLFIRRHAYV</sequence>
<feature type="compositionally biased region" description="Low complexity" evidence="1">
    <location>
        <begin position="314"/>
        <end position="324"/>
    </location>
</feature>
<dbReference type="AlphaFoldDB" id="A0A0D9QH52"/>
<proteinExistence type="predicted"/>
<evidence type="ECO:0000256" key="1">
    <source>
        <dbReference type="SAM" id="MobiDB-lite"/>
    </source>
</evidence>
<organism evidence="3 4">
    <name type="scientific">Plasmodium fragile</name>
    <dbReference type="NCBI Taxonomy" id="5857"/>
    <lineage>
        <taxon>Eukaryota</taxon>
        <taxon>Sar</taxon>
        <taxon>Alveolata</taxon>
        <taxon>Apicomplexa</taxon>
        <taxon>Aconoidasida</taxon>
        <taxon>Haemosporida</taxon>
        <taxon>Plasmodiidae</taxon>
        <taxon>Plasmodium</taxon>
        <taxon>Plasmodium (Plasmodium)</taxon>
    </lineage>
</organism>
<feature type="compositionally biased region" description="Low complexity" evidence="1">
    <location>
        <begin position="360"/>
        <end position="371"/>
    </location>
</feature>
<evidence type="ECO:0000313" key="3">
    <source>
        <dbReference type="EMBL" id="KJP85056.1"/>
    </source>
</evidence>
<feature type="domain" description="Schizont-infected cell agglutination extracellular alpha" evidence="2">
    <location>
        <begin position="15"/>
        <end position="181"/>
    </location>
</feature>
<reference evidence="3 4" key="1">
    <citation type="submission" date="2014-03" db="EMBL/GenBank/DDBJ databases">
        <title>The Genome Sequence of Plasmodium fragile nilgiri.</title>
        <authorList>
            <consortium name="The Broad Institute Genomics Platform"/>
            <consortium name="The Broad Institute Genome Sequencing Center for Infectious Disease"/>
            <person name="Neafsey D."/>
            <person name="Duraisingh M."/>
            <person name="Young S.K."/>
            <person name="Zeng Q."/>
            <person name="Gargeya S."/>
            <person name="Abouelleil A."/>
            <person name="Alvarado L."/>
            <person name="Chapman S.B."/>
            <person name="Gainer-Dewar J."/>
            <person name="Goldberg J."/>
            <person name="Griggs A."/>
            <person name="Gujja S."/>
            <person name="Hansen M."/>
            <person name="Howarth C."/>
            <person name="Imamovic A."/>
            <person name="Larimer J."/>
            <person name="Pearson M."/>
            <person name="Poon T.W."/>
            <person name="Priest M."/>
            <person name="Roberts A."/>
            <person name="Saif S."/>
            <person name="Shea T."/>
            <person name="Sykes S."/>
            <person name="Wortman J."/>
            <person name="Nusbaum C."/>
            <person name="Birren B."/>
        </authorList>
    </citation>
    <scope>NUCLEOTIDE SEQUENCE [LARGE SCALE GENOMIC DNA]</scope>
    <source>
        <strain evidence="4">nilgiri</strain>
    </source>
</reference>
<keyword evidence="4" id="KW-1185">Reference proteome</keyword>
<dbReference type="VEuPathDB" id="PlasmoDB:AK88_05311"/>
<dbReference type="EMBL" id="KQ001756">
    <property type="protein sequence ID" value="KJP85056.1"/>
    <property type="molecule type" value="Genomic_DNA"/>
</dbReference>
<gene>
    <name evidence="3" type="ORF">AK88_05311</name>
</gene>
<evidence type="ECO:0000259" key="2">
    <source>
        <dbReference type="Pfam" id="PF12887"/>
    </source>
</evidence>
<name>A0A0D9QH52_PLAFR</name>
<accession>A0A0D9QH52</accession>
<dbReference type="Proteomes" id="UP000054561">
    <property type="component" value="Unassembled WGS sequence"/>
</dbReference>
<dbReference type="InterPro" id="IPR024290">
    <property type="entry name" value="SICA_extracell_a"/>
</dbReference>
<dbReference type="Pfam" id="PF12887">
    <property type="entry name" value="SICA_alpha"/>
    <property type="match status" value="1"/>
</dbReference>
<evidence type="ECO:0000313" key="4">
    <source>
        <dbReference type="Proteomes" id="UP000054561"/>
    </source>
</evidence>
<dbReference type="RefSeq" id="XP_012338336.1">
    <property type="nucleotide sequence ID" value="XM_012482913.1"/>
</dbReference>
<protein>
    <recommendedName>
        <fullName evidence="2">Schizont-infected cell agglutination extracellular alpha domain-containing protein</fullName>
    </recommendedName>
</protein>